<keyword evidence="3" id="KW-0926">Vacuole</keyword>
<dbReference type="InterPro" id="IPR011042">
    <property type="entry name" value="6-blade_b-propeller_TolB-like"/>
</dbReference>
<feature type="chain" id="PRO_5044785127" description="Strictosidine synthase conserved region domain-containing protein" evidence="5">
    <location>
        <begin position="31"/>
        <end position="342"/>
    </location>
</feature>
<gene>
    <name evidence="7" type="ORF">CASFOL_020835</name>
</gene>
<evidence type="ECO:0000256" key="2">
    <source>
        <dbReference type="ARBA" id="ARBA00009191"/>
    </source>
</evidence>
<protein>
    <recommendedName>
        <fullName evidence="6">Strictosidine synthase conserved region domain-containing protein</fullName>
    </recommendedName>
</protein>
<comment type="caution">
    <text evidence="7">The sequence shown here is derived from an EMBL/GenBank/DDBJ whole genome shotgun (WGS) entry which is preliminary data.</text>
</comment>
<accession>A0ABD3D2R8</accession>
<comment type="similarity">
    <text evidence="2">Belongs to the strictosidine synthase family.</text>
</comment>
<dbReference type="EMBL" id="JAVIJP010000027">
    <property type="protein sequence ID" value="KAL3636288.1"/>
    <property type="molecule type" value="Genomic_DNA"/>
</dbReference>
<dbReference type="PANTHER" id="PTHR10426:SF136">
    <property type="entry name" value="PROTEIN STRICTOSIDINE SYNTHASE-LIKE 9-LIKE"/>
    <property type="match status" value="1"/>
</dbReference>
<dbReference type="AlphaFoldDB" id="A0ABD3D2R8"/>
<keyword evidence="4" id="KW-0325">Glycoprotein</keyword>
<proteinExistence type="inferred from homology"/>
<evidence type="ECO:0000256" key="3">
    <source>
        <dbReference type="ARBA" id="ARBA00022554"/>
    </source>
</evidence>
<dbReference type="Pfam" id="PF03088">
    <property type="entry name" value="Str_synth"/>
    <property type="match status" value="1"/>
</dbReference>
<reference evidence="8" key="1">
    <citation type="journal article" date="2024" name="IScience">
        <title>Strigolactones Initiate the Formation of Haustorium-like Structures in Castilleja.</title>
        <authorList>
            <person name="Buerger M."/>
            <person name="Peterson D."/>
            <person name="Chory J."/>
        </authorList>
    </citation>
    <scope>NUCLEOTIDE SEQUENCE [LARGE SCALE GENOMIC DNA]</scope>
</reference>
<keyword evidence="5" id="KW-0732">Signal</keyword>
<sequence length="342" mass="37292">MKSIISSLFWMAIAPILIILLLSLPNNALSHESRHFERIKLPANIGSEAYAFDSYNNGPYTGLNDGRIVVYKGPKIGFVDFATTVPNRSKKSCDGTNANATLGPKCGRPLDLEFNHKTGELYIVDLYQGLMRVGPNGGEATPVAKGADGMPHDAPDAIAIDPITDDVYFTDVGTIIFTNPNASQVLQSGDKSGKLLKYNPKTNRRSVVLTGLSAPAGIAVSQDGSFVLIGEYLACNLTRYWLKGPKANTSEHFVELPGNPDNIKRTKSGDFWVAVNIQKTYPKLISFPLGQKISANGEIMETVNFYAEYNATYITEVHEHCDRLYVASIFTDFVGVSSGLRC</sequence>
<evidence type="ECO:0000313" key="7">
    <source>
        <dbReference type="EMBL" id="KAL3636288.1"/>
    </source>
</evidence>
<organism evidence="7 8">
    <name type="scientific">Castilleja foliolosa</name>
    <dbReference type="NCBI Taxonomy" id="1961234"/>
    <lineage>
        <taxon>Eukaryota</taxon>
        <taxon>Viridiplantae</taxon>
        <taxon>Streptophyta</taxon>
        <taxon>Embryophyta</taxon>
        <taxon>Tracheophyta</taxon>
        <taxon>Spermatophyta</taxon>
        <taxon>Magnoliopsida</taxon>
        <taxon>eudicotyledons</taxon>
        <taxon>Gunneridae</taxon>
        <taxon>Pentapetalae</taxon>
        <taxon>asterids</taxon>
        <taxon>lamiids</taxon>
        <taxon>Lamiales</taxon>
        <taxon>Orobanchaceae</taxon>
        <taxon>Pedicularideae</taxon>
        <taxon>Castillejinae</taxon>
        <taxon>Castilleja</taxon>
    </lineage>
</organism>
<keyword evidence="8" id="KW-1185">Reference proteome</keyword>
<feature type="domain" description="Strictosidine synthase conserved region" evidence="6">
    <location>
        <begin position="156"/>
        <end position="245"/>
    </location>
</feature>
<dbReference type="GO" id="GO:0005773">
    <property type="term" value="C:vacuole"/>
    <property type="evidence" value="ECO:0007669"/>
    <property type="project" value="UniProtKB-SubCell"/>
</dbReference>
<evidence type="ECO:0000256" key="1">
    <source>
        <dbReference type="ARBA" id="ARBA00004116"/>
    </source>
</evidence>
<dbReference type="SUPFAM" id="SSF63829">
    <property type="entry name" value="Calcium-dependent phosphotriesterase"/>
    <property type="match status" value="1"/>
</dbReference>
<name>A0ABD3D2R8_9LAMI</name>
<evidence type="ECO:0000313" key="8">
    <source>
        <dbReference type="Proteomes" id="UP001632038"/>
    </source>
</evidence>
<evidence type="ECO:0000259" key="6">
    <source>
        <dbReference type="Pfam" id="PF03088"/>
    </source>
</evidence>
<feature type="signal peptide" evidence="5">
    <location>
        <begin position="1"/>
        <end position="30"/>
    </location>
</feature>
<dbReference type="Gene3D" id="2.120.10.30">
    <property type="entry name" value="TolB, C-terminal domain"/>
    <property type="match status" value="1"/>
</dbReference>
<dbReference type="Proteomes" id="UP001632038">
    <property type="component" value="Unassembled WGS sequence"/>
</dbReference>
<comment type="subcellular location">
    <subcellularLocation>
        <location evidence="1">Vacuole</location>
    </subcellularLocation>
</comment>
<dbReference type="PANTHER" id="PTHR10426">
    <property type="entry name" value="STRICTOSIDINE SYNTHASE-RELATED"/>
    <property type="match status" value="1"/>
</dbReference>
<evidence type="ECO:0000256" key="5">
    <source>
        <dbReference type="SAM" id="SignalP"/>
    </source>
</evidence>
<dbReference type="InterPro" id="IPR018119">
    <property type="entry name" value="Strictosidine_synth_cons-reg"/>
</dbReference>
<evidence type="ECO:0000256" key="4">
    <source>
        <dbReference type="ARBA" id="ARBA00023180"/>
    </source>
</evidence>